<reference evidence="1 2" key="1">
    <citation type="journal article" date="2023" name="ACS Omega">
        <title>Identification of the Neoaspergillic Acid Biosynthesis Gene Cluster by Establishing an In Vitro CRISPR-Ribonucleoprotein Genetic System in Aspergillus melleus.</title>
        <authorList>
            <person name="Yuan B."/>
            <person name="Grau M.F."/>
            <person name="Murata R.M."/>
            <person name="Torok T."/>
            <person name="Venkateswaran K."/>
            <person name="Stajich J.E."/>
            <person name="Wang C.C.C."/>
        </authorList>
    </citation>
    <scope>NUCLEOTIDE SEQUENCE [LARGE SCALE GENOMIC DNA]</scope>
    <source>
        <strain evidence="1 2">IMV 1140</strain>
    </source>
</reference>
<name>A0ACC3AMW4_9EURO</name>
<evidence type="ECO:0000313" key="1">
    <source>
        <dbReference type="EMBL" id="KAK1138616.1"/>
    </source>
</evidence>
<accession>A0ACC3AMW4</accession>
<protein>
    <submittedName>
        <fullName evidence="1">Uncharacterized protein</fullName>
    </submittedName>
</protein>
<organism evidence="1 2">
    <name type="scientific">Aspergillus melleus</name>
    <dbReference type="NCBI Taxonomy" id="138277"/>
    <lineage>
        <taxon>Eukaryota</taxon>
        <taxon>Fungi</taxon>
        <taxon>Dikarya</taxon>
        <taxon>Ascomycota</taxon>
        <taxon>Pezizomycotina</taxon>
        <taxon>Eurotiomycetes</taxon>
        <taxon>Eurotiomycetidae</taxon>
        <taxon>Eurotiales</taxon>
        <taxon>Aspergillaceae</taxon>
        <taxon>Aspergillus</taxon>
        <taxon>Aspergillus subgen. Circumdati</taxon>
    </lineage>
</organism>
<dbReference type="Proteomes" id="UP001177260">
    <property type="component" value="Unassembled WGS sequence"/>
</dbReference>
<proteinExistence type="predicted"/>
<dbReference type="EMBL" id="JAOPJF010000138">
    <property type="protein sequence ID" value="KAK1138616.1"/>
    <property type="molecule type" value="Genomic_DNA"/>
</dbReference>
<gene>
    <name evidence="1" type="ORF">N8T08_002146</name>
</gene>
<sequence length="593" mass="64286">MRLSLFQVALSVSSLSGGLVAASRVSECKCSPSDPCWPSSAEWASLNDTLSGRLMKTVPPASACYKSESNYNATGCKRIVDEWTTSVFHSSSPFSVLDPTWSGDACPPLYPNGTGITGDPHAASKGCGLGNLSPYVVNATSATHVQTALRFAKEKNLRINIKNTGHKPEKSSAYGSLSIWTHNMKEFKFHKSFKACESSEPQMAGTIGAGVQDGELFEMMAKHNAIAVGGTNSDVGVVGWALAGGHGYATGQYGMGADSIIEAELVTPEGDALTVNECQYPDLFWAIRGGGGSTFGVVLTVTVKAHPMPSVGIVNFDVSPRNHTSPKQWWNTVASLHKEMAELQDAGYAGYYTISGPPMLFHNTIFAYNVSSAEEARKLVQPLEKALNRANSTVKTEVSALWTKSWYELIEELGPLADATDVGTKRSVSASRLVTRKAIEDTALFAQTLEKIGPQFTEQKNGVSNPSMSGTMTVGKTPVDSALNPAWRDTVVHLITGQHWDDTLSEDIANETVYDMTYDKGYALRQLAPDSGAYINEANSYEPNWQWSFWGPNYPRLLAIKQKYDPNNLLWCRTCVGSEQLVQQQNGSLCKNL</sequence>
<comment type="caution">
    <text evidence="1">The sequence shown here is derived from an EMBL/GenBank/DDBJ whole genome shotgun (WGS) entry which is preliminary data.</text>
</comment>
<keyword evidence="2" id="KW-1185">Reference proteome</keyword>
<evidence type="ECO:0000313" key="2">
    <source>
        <dbReference type="Proteomes" id="UP001177260"/>
    </source>
</evidence>